<evidence type="ECO:0000259" key="16">
    <source>
        <dbReference type="PROSITE" id="PS51918"/>
    </source>
</evidence>
<evidence type="ECO:0000256" key="12">
    <source>
        <dbReference type="ARBA" id="ARBA00023235"/>
    </source>
</evidence>
<keyword evidence="12" id="KW-0413">Isomerase</keyword>
<keyword evidence="11 14" id="KW-0411">Iron-sulfur</keyword>
<keyword evidence="6 14" id="KW-0004">4Fe-4S</keyword>
<evidence type="ECO:0000256" key="1">
    <source>
        <dbReference type="ARBA" id="ARBA00001352"/>
    </source>
</evidence>
<dbReference type="Proteomes" id="UP001157439">
    <property type="component" value="Unassembled WGS sequence"/>
</dbReference>
<dbReference type="Pfam" id="PF04055">
    <property type="entry name" value="Radical_SAM"/>
    <property type="match status" value="1"/>
</dbReference>
<dbReference type="SFLD" id="SFLDS00029">
    <property type="entry name" value="Radical_SAM"/>
    <property type="match status" value="1"/>
</dbReference>
<gene>
    <name evidence="17" type="ORF">GCM10007894_03890</name>
</gene>
<dbReference type="SFLD" id="SFLDF00314">
    <property type="entry name" value="L-lysine_2_3-aminomutase_(yjeK"/>
    <property type="match status" value="1"/>
</dbReference>
<dbReference type="PANTHER" id="PTHR30538:SF1">
    <property type="entry name" value="L-LYSINE 2,3-AMINOMUTASE"/>
    <property type="match status" value="1"/>
</dbReference>
<dbReference type="InterPro" id="IPR022462">
    <property type="entry name" value="EpmB"/>
</dbReference>
<dbReference type="NCBIfam" id="TIGR00238">
    <property type="entry name" value="KamA family radical SAM protein"/>
    <property type="match status" value="1"/>
</dbReference>
<evidence type="ECO:0000256" key="8">
    <source>
        <dbReference type="ARBA" id="ARBA00022723"/>
    </source>
</evidence>
<comment type="caution">
    <text evidence="17">The sequence shown here is derived from an EMBL/GenBank/DDBJ whole genome shotgun (WGS) entry which is preliminary data.</text>
</comment>
<evidence type="ECO:0000256" key="10">
    <source>
        <dbReference type="ARBA" id="ARBA00023004"/>
    </source>
</evidence>
<organism evidence="17 18">
    <name type="scientific">Paraferrimonas haliotis</name>
    <dbReference type="NCBI Taxonomy" id="2013866"/>
    <lineage>
        <taxon>Bacteria</taxon>
        <taxon>Pseudomonadati</taxon>
        <taxon>Pseudomonadota</taxon>
        <taxon>Gammaproteobacteria</taxon>
        <taxon>Alteromonadales</taxon>
        <taxon>Ferrimonadaceae</taxon>
        <taxon>Paraferrimonas</taxon>
    </lineage>
</organism>
<dbReference type="NCBIfam" id="TIGR03821">
    <property type="entry name" value="EFP_modif_epmB"/>
    <property type="match status" value="1"/>
</dbReference>
<dbReference type="InterPro" id="IPR058240">
    <property type="entry name" value="rSAM_sf"/>
</dbReference>
<dbReference type="AlphaFoldDB" id="A0AA37WVQ6"/>
<dbReference type="Gene3D" id="3.20.20.70">
    <property type="entry name" value="Aldolase class I"/>
    <property type="match status" value="1"/>
</dbReference>
<evidence type="ECO:0000313" key="18">
    <source>
        <dbReference type="Proteomes" id="UP001157439"/>
    </source>
</evidence>
<dbReference type="SFLD" id="SFLDG01070">
    <property type="entry name" value="PLP-dependent"/>
    <property type="match status" value="1"/>
</dbReference>
<evidence type="ECO:0000256" key="3">
    <source>
        <dbReference type="ARBA" id="ARBA00001966"/>
    </source>
</evidence>
<dbReference type="InterPro" id="IPR013785">
    <property type="entry name" value="Aldolase_TIM"/>
</dbReference>
<name>A0AA37WVQ6_9GAMM</name>
<dbReference type="PIRSF" id="PIRSF004911">
    <property type="entry name" value="DUF160"/>
    <property type="match status" value="1"/>
</dbReference>
<comment type="similarity">
    <text evidence="4">Belongs to the radical SAM superfamily. KamA family.</text>
</comment>
<evidence type="ECO:0000256" key="14">
    <source>
        <dbReference type="PIRSR" id="PIRSR004911-1"/>
    </source>
</evidence>
<evidence type="ECO:0000256" key="11">
    <source>
        <dbReference type="ARBA" id="ARBA00023014"/>
    </source>
</evidence>
<dbReference type="InterPro" id="IPR003739">
    <property type="entry name" value="Lys_aminomutase/Glu_NH3_mut"/>
</dbReference>
<dbReference type="PROSITE" id="PS51918">
    <property type="entry name" value="RADICAL_SAM"/>
    <property type="match status" value="1"/>
</dbReference>
<keyword evidence="7" id="KW-0949">S-adenosyl-L-methionine</keyword>
<evidence type="ECO:0000256" key="6">
    <source>
        <dbReference type="ARBA" id="ARBA00022485"/>
    </source>
</evidence>
<dbReference type="GO" id="GO:0046872">
    <property type="term" value="F:metal ion binding"/>
    <property type="evidence" value="ECO:0007669"/>
    <property type="project" value="UniProtKB-KW"/>
</dbReference>
<dbReference type="InterPro" id="IPR007197">
    <property type="entry name" value="rSAM"/>
</dbReference>
<sequence length="336" mass="38305">MGKMITRIPLNLHSDWQKELAQCVTDPIQLLQLLEIDPTPLSEDIKARRLFPMRVPRPFVQLMQKGNLQDPLLQQVFCSASEFATAKGYSHDPLQEQDTPLPGLLHKYDTRVLIMLKGGCAINCRYCFRRHFPYQEHSLSASQWQDILDYLHQRPQINEVIFSGGDPLMAKDEHLQRYIEALAAIPHLKRIRIHTRLPVVLPQRLTPDLLSALTATRLKVVMVFHINHANELCSAFVENLQPFKNQILLLNQSVLLKGVNDSCDTLVALSEALYDANIQPYYLHMLDKVSGAQHFEVSLAQAQSLMQQILTILPGFLVPKLVREQATKASKTPIHF</sequence>
<feature type="domain" description="Radical SAM core" evidence="16">
    <location>
        <begin position="106"/>
        <end position="317"/>
    </location>
</feature>
<evidence type="ECO:0000256" key="5">
    <source>
        <dbReference type="ARBA" id="ARBA00022363"/>
    </source>
</evidence>
<evidence type="ECO:0000256" key="9">
    <source>
        <dbReference type="ARBA" id="ARBA00022898"/>
    </source>
</evidence>
<comment type="cofactor">
    <cofactor evidence="2 15">
        <name>pyridoxal 5'-phosphate</name>
        <dbReference type="ChEBI" id="CHEBI:597326"/>
    </cofactor>
</comment>
<dbReference type="PANTHER" id="PTHR30538">
    <property type="entry name" value="LYSINE 2,3-AMINOMUTASE-RELATED"/>
    <property type="match status" value="1"/>
</dbReference>
<feature type="binding site" evidence="14">
    <location>
        <position position="120"/>
    </location>
    <ligand>
        <name>[4Fe-4S] cluster</name>
        <dbReference type="ChEBI" id="CHEBI:49883"/>
        <note>4Fe-4S-S-AdoMet</note>
    </ligand>
</feature>
<dbReference type="RefSeq" id="WP_095497963.1">
    <property type="nucleotide sequence ID" value="NZ_BSPO01000001.1"/>
</dbReference>
<comment type="cofactor">
    <cofactor evidence="3">
        <name>[4Fe-4S] cluster</name>
        <dbReference type="ChEBI" id="CHEBI:49883"/>
    </cofactor>
</comment>
<comment type="catalytic activity">
    <reaction evidence="1">
        <text>L-lysine = D-beta-lysine</text>
        <dbReference type="Rhea" id="RHEA:44148"/>
        <dbReference type="ChEBI" id="CHEBI:32551"/>
        <dbReference type="ChEBI" id="CHEBI:84138"/>
    </reaction>
</comment>
<keyword evidence="9 15" id="KW-0663">Pyridoxal phosphate</keyword>
<dbReference type="GO" id="GO:0051539">
    <property type="term" value="F:4 iron, 4 sulfur cluster binding"/>
    <property type="evidence" value="ECO:0007669"/>
    <property type="project" value="UniProtKB-KW"/>
</dbReference>
<dbReference type="EMBL" id="BSPO01000001">
    <property type="protein sequence ID" value="GLS82412.1"/>
    <property type="molecule type" value="Genomic_DNA"/>
</dbReference>
<feature type="binding site" evidence="14">
    <location>
        <position position="124"/>
    </location>
    <ligand>
        <name>[4Fe-4S] cluster</name>
        <dbReference type="ChEBI" id="CHEBI:49883"/>
        <note>4Fe-4S-S-AdoMet</note>
    </ligand>
</feature>
<dbReference type="SUPFAM" id="SSF102114">
    <property type="entry name" value="Radical SAM enzymes"/>
    <property type="match status" value="1"/>
</dbReference>
<protein>
    <recommendedName>
        <fullName evidence="5">L-lysine 2,3-aminomutase</fullName>
    </recommendedName>
    <alternativeName>
        <fullName evidence="13">EF-P post-translational modification enzyme B</fullName>
    </alternativeName>
</protein>
<reference evidence="17 18" key="1">
    <citation type="journal article" date="2014" name="Int. J. Syst. Evol. Microbiol.">
        <title>Complete genome sequence of Corynebacterium casei LMG S-19264T (=DSM 44701T), isolated from a smear-ripened cheese.</title>
        <authorList>
            <consortium name="US DOE Joint Genome Institute (JGI-PGF)"/>
            <person name="Walter F."/>
            <person name="Albersmeier A."/>
            <person name="Kalinowski J."/>
            <person name="Ruckert C."/>
        </authorList>
    </citation>
    <scope>NUCLEOTIDE SEQUENCE [LARGE SCALE GENOMIC DNA]</scope>
    <source>
        <strain evidence="17 18">NBRC 112785</strain>
    </source>
</reference>
<keyword evidence="10" id="KW-0408">Iron</keyword>
<keyword evidence="8 14" id="KW-0479">Metal-binding</keyword>
<keyword evidence="18" id="KW-1185">Reference proteome</keyword>
<dbReference type="GO" id="GO:0016853">
    <property type="term" value="F:isomerase activity"/>
    <property type="evidence" value="ECO:0007669"/>
    <property type="project" value="UniProtKB-KW"/>
</dbReference>
<evidence type="ECO:0000256" key="2">
    <source>
        <dbReference type="ARBA" id="ARBA00001933"/>
    </source>
</evidence>
<feature type="modified residue" description="N6-(pyridoxal phosphate)lysine" evidence="15">
    <location>
        <position position="331"/>
    </location>
</feature>
<accession>A0AA37WVQ6</accession>
<evidence type="ECO:0000256" key="4">
    <source>
        <dbReference type="ARBA" id="ARBA00008703"/>
    </source>
</evidence>
<dbReference type="CDD" id="cd01335">
    <property type="entry name" value="Radical_SAM"/>
    <property type="match status" value="1"/>
</dbReference>
<evidence type="ECO:0000256" key="15">
    <source>
        <dbReference type="PIRSR" id="PIRSR603739-50"/>
    </source>
</evidence>
<evidence type="ECO:0000313" key="17">
    <source>
        <dbReference type="EMBL" id="GLS82412.1"/>
    </source>
</evidence>
<feature type="binding site" evidence="14">
    <location>
        <position position="127"/>
    </location>
    <ligand>
        <name>[4Fe-4S] cluster</name>
        <dbReference type="ChEBI" id="CHEBI:49883"/>
        <note>4Fe-4S-S-AdoMet</note>
    </ligand>
</feature>
<proteinExistence type="inferred from homology"/>
<evidence type="ECO:0000256" key="7">
    <source>
        <dbReference type="ARBA" id="ARBA00022691"/>
    </source>
</evidence>
<evidence type="ECO:0000256" key="13">
    <source>
        <dbReference type="ARBA" id="ARBA00030756"/>
    </source>
</evidence>